<dbReference type="OrthoDB" id="9796142at2"/>
<keyword evidence="1" id="KW-1133">Transmembrane helix</keyword>
<dbReference type="RefSeq" id="WP_035315764.1">
    <property type="nucleotide sequence ID" value="NZ_JPNB01000002.1"/>
</dbReference>
<dbReference type="PANTHER" id="PTHR35007">
    <property type="entry name" value="INTEGRAL MEMBRANE PROTEIN-RELATED"/>
    <property type="match status" value="1"/>
</dbReference>
<gene>
    <name evidence="2" type="ORF">EDD76_12148</name>
</gene>
<keyword evidence="1" id="KW-0812">Transmembrane</keyword>
<proteinExistence type="predicted"/>
<sequence length="253" mass="28427">MSESLKQRAYLANKKGIGLENLKSIVEGAVLIFALAIFFYRSLWAVIFLSPLLLLYVREKKKSAASRKKREIQMQFKDAILSVSANQKAGYSMENSFRQAYADMILLYGKNSPICRELYIIGTGLGNNMILEKLLYDFAKRSQTEDVLEFAQVFAAAKRSGGNMTEIIERSAAIITEKAETEKEIQVLLAARQMEQKIMNVIPFGIVLYIQAASKGFFNVLYHNLPGIIIMTACLAAYITAVMISRKIVNIEI</sequence>
<feature type="transmembrane region" description="Helical" evidence="1">
    <location>
        <begin position="198"/>
        <end position="218"/>
    </location>
</feature>
<protein>
    <submittedName>
        <fullName evidence="2">Tight adherence protein B</fullName>
    </submittedName>
</protein>
<keyword evidence="1" id="KW-0472">Membrane</keyword>
<evidence type="ECO:0000313" key="2">
    <source>
        <dbReference type="EMBL" id="TCL54278.1"/>
    </source>
</evidence>
<dbReference type="Proteomes" id="UP000295718">
    <property type="component" value="Unassembled WGS sequence"/>
</dbReference>
<dbReference type="STRING" id="1469948.GCA_000732725_02976"/>
<dbReference type="PANTHER" id="PTHR35007:SF1">
    <property type="entry name" value="PILUS ASSEMBLY PROTEIN"/>
    <property type="match status" value="1"/>
</dbReference>
<organism evidence="2 3">
    <name type="scientific">Kineothrix alysoides</name>
    <dbReference type="NCBI Taxonomy" id="1469948"/>
    <lineage>
        <taxon>Bacteria</taxon>
        <taxon>Bacillati</taxon>
        <taxon>Bacillota</taxon>
        <taxon>Clostridia</taxon>
        <taxon>Lachnospirales</taxon>
        <taxon>Lachnospiraceae</taxon>
        <taxon>Kineothrix</taxon>
    </lineage>
</organism>
<feature type="transmembrane region" description="Helical" evidence="1">
    <location>
        <begin position="224"/>
        <end position="244"/>
    </location>
</feature>
<dbReference type="EMBL" id="SLUO01000021">
    <property type="protein sequence ID" value="TCL54278.1"/>
    <property type="molecule type" value="Genomic_DNA"/>
</dbReference>
<evidence type="ECO:0000256" key="1">
    <source>
        <dbReference type="SAM" id="Phobius"/>
    </source>
</evidence>
<reference evidence="2 3" key="1">
    <citation type="submission" date="2019-03" db="EMBL/GenBank/DDBJ databases">
        <title>Genomic Encyclopedia of Type Strains, Phase IV (KMG-IV): sequencing the most valuable type-strain genomes for metagenomic binning, comparative biology and taxonomic classification.</title>
        <authorList>
            <person name="Goeker M."/>
        </authorList>
    </citation>
    <scope>NUCLEOTIDE SEQUENCE [LARGE SCALE GENOMIC DNA]</scope>
    <source>
        <strain evidence="2 3">DSM 100556</strain>
    </source>
</reference>
<dbReference type="AlphaFoldDB" id="A0A4R1QKS6"/>
<feature type="transmembrane region" description="Helical" evidence="1">
    <location>
        <begin position="29"/>
        <end position="57"/>
    </location>
</feature>
<name>A0A4R1QKS6_9FIRM</name>
<keyword evidence="3" id="KW-1185">Reference proteome</keyword>
<comment type="caution">
    <text evidence="2">The sequence shown here is derived from an EMBL/GenBank/DDBJ whole genome shotgun (WGS) entry which is preliminary data.</text>
</comment>
<accession>A0A4R1QKS6</accession>
<evidence type="ECO:0000313" key="3">
    <source>
        <dbReference type="Proteomes" id="UP000295718"/>
    </source>
</evidence>